<feature type="transmembrane region" description="Helical" evidence="2">
    <location>
        <begin position="377"/>
        <end position="400"/>
    </location>
</feature>
<dbReference type="OrthoDB" id="9780160at2"/>
<dbReference type="PANTHER" id="PTHR43298">
    <property type="entry name" value="MULTIDRUG RESISTANCE PROTEIN NORM-RELATED"/>
    <property type="match status" value="1"/>
</dbReference>
<proteinExistence type="predicted"/>
<keyword evidence="2" id="KW-0812">Transmembrane</keyword>
<feature type="transmembrane region" description="Helical" evidence="2">
    <location>
        <begin position="228"/>
        <end position="253"/>
    </location>
</feature>
<dbReference type="GO" id="GO:0005886">
    <property type="term" value="C:plasma membrane"/>
    <property type="evidence" value="ECO:0007669"/>
    <property type="project" value="TreeGrafter"/>
</dbReference>
<feature type="transmembrane region" description="Helical" evidence="2">
    <location>
        <begin position="265"/>
        <end position="290"/>
    </location>
</feature>
<reference evidence="3 4" key="1">
    <citation type="submission" date="2015-06" db="EMBL/GenBank/DDBJ databases">
        <title>Prevotella sp. 109, sp. nov., a novel member of the family Prevotellaceae isolated from human faeces.</title>
        <authorList>
            <person name="Shkoporov A.N."/>
            <person name="Chaplin A.V."/>
            <person name="Kafarskaia L.I."/>
            <person name="Efimov B.A."/>
        </authorList>
    </citation>
    <scope>NUCLEOTIDE SEQUENCE [LARGE SCALE GENOMIC DNA]</scope>
    <source>
        <strain evidence="3 4">109</strain>
    </source>
</reference>
<dbReference type="GO" id="GO:0042910">
    <property type="term" value="F:xenobiotic transmembrane transporter activity"/>
    <property type="evidence" value="ECO:0007669"/>
    <property type="project" value="InterPro"/>
</dbReference>
<accession>A0A8E1R334</accession>
<keyword evidence="4" id="KW-1185">Reference proteome</keyword>
<feature type="transmembrane region" description="Helical" evidence="2">
    <location>
        <begin position="183"/>
        <end position="207"/>
    </location>
</feature>
<protein>
    <submittedName>
        <fullName evidence="3">Cation transporter</fullName>
    </submittedName>
</protein>
<gene>
    <name evidence="3" type="ORF">ACU52_03040</name>
</gene>
<evidence type="ECO:0000256" key="1">
    <source>
        <dbReference type="ARBA" id="ARBA00022448"/>
    </source>
</evidence>
<dbReference type="Proteomes" id="UP000036951">
    <property type="component" value="Unassembled WGS sequence"/>
</dbReference>
<feature type="transmembrane region" description="Helical" evidence="2">
    <location>
        <begin position="311"/>
        <end position="331"/>
    </location>
</feature>
<dbReference type="RefSeq" id="WP_053397768.1">
    <property type="nucleotide sequence ID" value="NZ_LFQU01000003.1"/>
</dbReference>
<feature type="transmembrane region" description="Helical" evidence="2">
    <location>
        <begin position="7"/>
        <end position="25"/>
    </location>
</feature>
<dbReference type="AlphaFoldDB" id="A0A8E1R334"/>
<name>A0A8E1R334_9BACT</name>
<dbReference type="PANTHER" id="PTHR43298:SF2">
    <property type="entry name" value="FMN_FAD EXPORTER YEEO-RELATED"/>
    <property type="match status" value="1"/>
</dbReference>
<dbReference type="InterPro" id="IPR050222">
    <property type="entry name" value="MATE_MdtK"/>
</dbReference>
<evidence type="ECO:0000256" key="2">
    <source>
        <dbReference type="SAM" id="Phobius"/>
    </source>
</evidence>
<organism evidence="3 4">
    <name type="scientific">Xylanibacter rarus</name>
    <dbReference type="NCBI Taxonomy" id="1676614"/>
    <lineage>
        <taxon>Bacteria</taxon>
        <taxon>Pseudomonadati</taxon>
        <taxon>Bacteroidota</taxon>
        <taxon>Bacteroidia</taxon>
        <taxon>Bacteroidales</taxon>
        <taxon>Prevotellaceae</taxon>
        <taxon>Xylanibacter</taxon>
    </lineage>
</organism>
<keyword evidence="2" id="KW-0472">Membrane</keyword>
<keyword evidence="2" id="KW-1133">Transmembrane helix</keyword>
<dbReference type="InterPro" id="IPR002528">
    <property type="entry name" value="MATE_fam"/>
</dbReference>
<keyword evidence="1" id="KW-0813">Transport</keyword>
<feature type="transmembrane region" description="Helical" evidence="2">
    <location>
        <begin position="156"/>
        <end position="177"/>
    </location>
</feature>
<dbReference type="Pfam" id="PF01554">
    <property type="entry name" value="MatE"/>
    <property type="match status" value="2"/>
</dbReference>
<evidence type="ECO:0000313" key="4">
    <source>
        <dbReference type="Proteomes" id="UP000036951"/>
    </source>
</evidence>
<feature type="transmembrane region" description="Helical" evidence="2">
    <location>
        <begin position="130"/>
        <end position="149"/>
    </location>
</feature>
<feature type="transmembrane region" description="Helical" evidence="2">
    <location>
        <begin position="89"/>
        <end position="110"/>
    </location>
</feature>
<feature type="transmembrane region" description="Helical" evidence="2">
    <location>
        <begin position="343"/>
        <end position="365"/>
    </location>
</feature>
<dbReference type="NCBIfam" id="TIGR00797">
    <property type="entry name" value="matE"/>
    <property type="match status" value="1"/>
</dbReference>
<dbReference type="EMBL" id="LFQU01000003">
    <property type="protein sequence ID" value="KOO69417.1"/>
    <property type="molecule type" value="Genomic_DNA"/>
</dbReference>
<dbReference type="GO" id="GO:0015297">
    <property type="term" value="F:antiporter activity"/>
    <property type="evidence" value="ECO:0007669"/>
    <property type="project" value="InterPro"/>
</dbReference>
<feature type="transmembrane region" description="Helical" evidence="2">
    <location>
        <begin position="45"/>
        <end position="69"/>
    </location>
</feature>
<feature type="transmembrane region" description="Helical" evidence="2">
    <location>
        <begin position="406"/>
        <end position="424"/>
    </location>
</feature>
<sequence length="429" mass="48201">MNYTYKKIWLIAFPVMMSILIEQLINITDALFLGHVGDVELGASALAGIWFLAIYMLGFGFSLGLQVVIARRNGEQRYAETGKTLSQGLFFLSVLAIIIYLSSKIFSPIILKNLISSDDVYNAVMSYLDWRILGLFFSFPFLALRSFLVGITRTKALNIAALTAVFMNIPMNWLLIFKFDMGISGAAAASSFSEMCSLIVLTAYILRHIDKNMYGLCFAFDLKIQKEVFFVSIWSMLQYFTSVAIWFLLFLAIERLGETELAVSNIIRSISALFSVIVNALAGVTSSLVSNLIGTGKKKNVFPLCNRIIRIGYTAGIPLVILALLFHHYIIMAYTGNQIIMQAALQPFIVMLLNYFFALPGYVYLNAVTGTGATRAVFVFQMTTTVVYLFSLWTLCHYHVPLAAYWAVEYLFVILLGTQSVIYLKYKQY</sequence>
<dbReference type="CDD" id="cd13133">
    <property type="entry name" value="MATE_like_7"/>
    <property type="match status" value="1"/>
</dbReference>
<evidence type="ECO:0000313" key="3">
    <source>
        <dbReference type="EMBL" id="KOO69417.1"/>
    </source>
</evidence>
<comment type="caution">
    <text evidence="3">The sequence shown here is derived from an EMBL/GenBank/DDBJ whole genome shotgun (WGS) entry which is preliminary data.</text>
</comment>